<evidence type="ECO:0000313" key="2">
    <source>
        <dbReference type="Proteomes" id="UP000814033"/>
    </source>
</evidence>
<name>A0ACB8S660_9AGAM</name>
<protein>
    <submittedName>
        <fullName evidence="1">Alpha/beta-hydrolase</fullName>
    </submittedName>
</protein>
<proteinExistence type="predicted"/>
<gene>
    <name evidence="1" type="ORF">FA95DRAFT_1602284</name>
</gene>
<keyword evidence="2" id="KW-1185">Reference proteome</keyword>
<organism evidence="1 2">
    <name type="scientific">Auriscalpium vulgare</name>
    <dbReference type="NCBI Taxonomy" id="40419"/>
    <lineage>
        <taxon>Eukaryota</taxon>
        <taxon>Fungi</taxon>
        <taxon>Dikarya</taxon>
        <taxon>Basidiomycota</taxon>
        <taxon>Agaricomycotina</taxon>
        <taxon>Agaricomycetes</taxon>
        <taxon>Russulales</taxon>
        <taxon>Auriscalpiaceae</taxon>
        <taxon>Auriscalpium</taxon>
    </lineage>
</organism>
<sequence length="392" mass="42258">MPFVFRSQPLKALYLTGAILTLLFVKLPFQVVRNLIPALRPRPKWSLGRSVIVSVFASFIEILYNTTLLSSPPIDEDADSAGLAWVEPTPDLILGDVRNAASINKVEPSRIAGFWYGARGTSGKTGQKASPEETVLYHFHGGGFVMGTAHPSNGPGKTLLDGFLEHTNVPRIFALEYRLSVAPPFGSENAFPAALIDAIAGYRYLVEEVGFKPGNIVVSGDSAGGAIAYALARYLALHSLPGLAMPRAVLLLSPTVDWACTHAGPHSSMVRNTRSDFVHAIFASGYTARALQGSLPADAIATNAWISPASLGLTHTNGLFAGFPPTGIVVGGAEMTLDPVRTLRDRMVADMGEKSVWYVEVPDSTHDFLTASWHEPERTDTYKEIDKWLASL</sequence>
<accession>A0ACB8S660</accession>
<dbReference type="Proteomes" id="UP000814033">
    <property type="component" value="Unassembled WGS sequence"/>
</dbReference>
<reference evidence="1" key="2">
    <citation type="journal article" date="2022" name="New Phytol.">
        <title>Evolutionary transition to the ectomycorrhizal habit in the genomes of a hyperdiverse lineage of mushroom-forming fungi.</title>
        <authorList>
            <person name="Looney B."/>
            <person name="Miyauchi S."/>
            <person name="Morin E."/>
            <person name="Drula E."/>
            <person name="Courty P.E."/>
            <person name="Kohler A."/>
            <person name="Kuo A."/>
            <person name="LaButti K."/>
            <person name="Pangilinan J."/>
            <person name="Lipzen A."/>
            <person name="Riley R."/>
            <person name="Andreopoulos W."/>
            <person name="He G."/>
            <person name="Johnson J."/>
            <person name="Nolan M."/>
            <person name="Tritt A."/>
            <person name="Barry K.W."/>
            <person name="Grigoriev I.V."/>
            <person name="Nagy L.G."/>
            <person name="Hibbett D."/>
            <person name="Henrissat B."/>
            <person name="Matheny P.B."/>
            <person name="Labbe J."/>
            <person name="Martin F.M."/>
        </authorList>
    </citation>
    <scope>NUCLEOTIDE SEQUENCE</scope>
    <source>
        <strain evidence="1">FP105234-sp</strain>
    </source>
</reference>
<comment type="caution">
    <text evidence="1">The sequence shown here is derived from an EMBL/GenBank/DDBJ whole genome shotgun (WGS) entry which is preliminary data.</text>
</comment>
<dbReference type="EMBL" id="MU275848">
    <property type="protein sequence ID" value="KAI0052059.1"/>
    <property type="molecule type" value="Genomic_DNA"/>
</dbReference>
<evidence type="ECO:0000313" key="1">
    <source>
        <dbReference type="EMBL" id="KAI0052059.1"/>
    </source>
</evidence>
<reference evidence="1" key="1">
    <citation type="submission" date="2021-02" db="EMBL/GenBank/DDBJ databases">
        <authorList>
            <consortium name="DOE Joint Genome Institute"/>
            <person name="Ahrendt S."/>
            <person name="Looney B.P."/>
            <person name="Miyauchi S."/>
            <person name="Morin E."/>
            <person name="Drula E."/>
            <person name="Courty P.E."/>
            <person name="Chicoki N."/>
            <person name="Fauchery L."/>
            <person name="Kohler A."/>
            <person name="Kuo A."/>
            <person name="Labutti K."/>
            <person name="Pangilinan J."/>
            <person name="Lipzen A."/>
            <person name="Riley R."/>
            <person name="Andreopoulos W."/>
            <person name="He G."/>
            <person name="Johnson J."/>
            <person name="Barry K.W."/>
            <person name="Grigoriev I.V."/>
            <person name="Nagy L."/>
            <person name="Hibbett D."/>
            <person name="Henrissat B."/>
            <person name="Matheny P.B."/>
            <person name="Labbe J."/>
            <person name="Martin F."/>
        </authorList>
    </citation>
    <scope>NUCLEOTIDE SEQUENCE</scope>
    <source>
        <strain evidence="1">FP105234-sp</strain>
    </source>
</reference>